<proteinExistence type="predicted"/>
<accession>A0A286RKA0</accession>
<evidence type="ECO:0000313" key="3">
    <source>
        <dbReference type="Proteomes" id="UP000215086"/>
    </source>
</evidence>
<sequence>MKTHILLGVVLVVAVLAGTAFLWGSSESGVSRRDSGTPTAGSGGWITHSTATDRVQQIVVIDPSTQAMAVYHVDLANGRISLKSVRNVRYDLLMTEFNTDAPSPRELESLWKTP</sequence>
<gene>
    <name evidence="2" type="ORF">THTE_3790</name>
</gene>
<reference evidence="2 3" key="1">
    <citation type="journal article" name="Front. Microbiol.">
        <title>Sugar Metabolism of the First Thermophilic Planctomycete Thermogutta terrifontis: Comparative Genomic and Transcriptomic Approaches.</title>
        <authorList>
            <person name="Elcheninov A.G."/>
            <person name="Menzel P."/>
            <person name="Gudbergsdottir S.R."/>
            <person name="Slesarev A.I."/>
            <person name="Kadnikov V.V."/>
            <person name="Krogh A."/>
            <person name="Bonch-Osmolovskaya E.A."/>
            <person name="Peng X."/>
            <person name="Kublanov I.V."/>
        </authorList>
    </citation>
    <scope>NUCLEOTIDE SEQUENCE [LARGE SCALE GENOMIC DNA]</scope>
    <source>
        <strain evidence="2 3">R1</strain>
    </source>
</reference>
<keyword evidence="3" id="KW-1185">Reference proteome</keyword>
<dbReference type="EMBL" id="CP018477">
    <property type="protein sequence ID" value="ASV76391.1"/>
    <property type="molecule type" value="Genomic_DNA"/>
</dbReference>
<dbReference type="Proteomes" id="UP000215086">
    <property type="component" value="Chromosome"/>
</dbReference>
<dbReference type="OrthoDB" id="275608at2"/>
<feature type="region of interest" description="Disordered" evidence="1">
    <location>
        <begin position="27"/>
        <end position="46"/>
    </location>
</feature>
<evidence type="ECO:0000256" key="1">
    <source>
        <dbReference type="SAM" id="MobiDB-lite"/>
    </source>
</evidence>
<dbReference type="KEGG" id="ttf:THTE_3790"/>
<evidence type="ECO:0000313" key="2">
    <source>
        <dbReference type="EMBL" id="ASV76391.1"/>
    </source>
</evidence>
<name>A0A286RKA0_9BACT</name>
<dbReference type="AlphaFoldDB" id="A0A286RKA0"/>
<organism evidence="2 3">
    <name type="scientific">Thermogutta terrifontis</name>
    <dbReference type="NCBI Taxonomy" id="1331910"/>
    <lineage>
        <taxon>Bacteria</taxon>
        <taxon>Pseudomonadati</taxon>
        <taxon>Planctomycetota</taxon>
        <taxon>Planctomycetia</taxon>
        <taxon>Pirellulales</taxon>
        <taxon>Thermoguttaceae</taxon>
        <taxon>Thermogutta</taxon>
    </lineage>
</organism>
<protein>
    <submittedName>
        <fullName evidence="2">Uncharacterized protein</fullName>
    </submittedName>
</protein>
<dbReference type="RefSeq" id="WP_095416188.1">
    <property type="nucleotide sequence ID" value="NZ_CP018477.1"/>
</dbReference>